<protein>
    <submittedName>
        <fullName evidence="2">Uncharacterized protein</fullName>
    </submittedName>
</protein>
<feature type="compositionally biased region" description="Basic and acidic residues" evidence="1">
    <location>
        <begin position="302"/>
        <end position="313"/>
    </location>
</feature>
<reference evidence="2" key="1">
    <citation type="submission" date="2024-02" db="EMBL/GenBank/DDBJ databases">
        <authorList>
            <consortium name="ELIXIR-Norway"/>
            <consortium name="Elixir Norway"/>
        </authorList>
    </citation>
    <scope>NUCLEOTIDE SEQUENCE</scope>
</reference>
<feature type="compositionally biased region" description="Basic residues" evidence="1">
    <location>
        <begin position="323"/>
        <end position="332"/>
    </location>
</feature>
<dbReference type="EMBL" id="CAXAQS010000214">
    <property type="protein sequence ID" value="CAK9250650.1"/>
    <property type="molecule type" value="Genomic_DNA"/>
</dbReference>
<feature type="compositionally biased region" description="Basic and acidic residues" evidence="1">
    <location>
        <begin position="251"/>
        <end position="270"/>
    </location>
</feature>
<dbReference type="InterPro" id="IPR016913">
    <property type="entry name" value="UCP029215"/>
</dbReference>
<proteinExistence type="predicted"/>
<comment type="caution">
    <text evidence="2">The sequence shown here is derived from an EMBL/GenBank/DDBJ whole genome shotgun (WGS) entry which is preliminary data.</text>
</comment>
<dbReference type="Pfam" id="PF09979">
    <property type="entry name" value="DUF2213"/>
    <property type="match status" value="1"/>
</dbReference>
<gene>
    <name evidence="2" type="ORF">CSSPJE1EN1_LOCUS26028</name>
</gene>
<evidence type="ECO:0000256" key="1">
    <source>
        <dbReference type="SAM" id="MobiDB-lite"/>
    </source>
</evidence>
<name>A0ABP0VCF7_9BRYO</name>
<evidence type="ECO:0000313" key="3">
    <source>
        <dbReference type="Proteomes" id="UP001497444"/>
    </source>
</evidence>
<feature type="region of interest" description="Disordered" evidence="1">
    <location>
        <begin position="251"/>
        <end position="343"/>
    </location>
</feature>
<feature type="compositionally biased region" description="Acidic residues" evidence="1">
    <location>
        <begin position="271"/>
        <end position="301"/>
    </location>
</feature>
<dbReference type="Proteomes" id="UP001497444">
    <property type="component" value="Unassembled WGS sequence"/>
</dbReference>
<evidence type="ECO:0000313" key="2">
    <source>
        <dbReference type="EMBL" id="CAK9250650.1"/>
    </source>
</evidence>
<accession>A0ABP0VCF7</accession>
<sequence>MHFYPGVARYEEPGKEPLTVLLNENTIRKMSPTFCGAPLFVDHVEGIDENNVEINKDASDGWVIRSFYNEADGKTWCEFMVHTKRGLEAIKRGYRLSNAYVPTQYGEGGMWNGVDYDKTVLDGNFEHLAIVMNPRYEESVIMTPEEFKAYNEKQTVELKRLTNSNDKKETKMKLNIFKRTKVENSLDLDGMMVELPKSKKEMSLTKVVEAYDTILNMNGYANGDHMVKVGEEEHSVNDLVKKHMNLVKEMEGMKAKNADGEDDKDAKVKDEELDDEILSDDDVQNDDDESVDNDSSEDIESFGEKSVDGRGGDQHLGNLKKTSSTRKRKFGMLRKLPEPKLSA</sequence>
<organism evidence="2 3">
    <name type="scientific">Sphagnum jensenii</name>
    <dbReference type="NCBI Taxonomy" id="128206"/>
    <lineage>
        <taxon>Eukaryota</taxon>
        <taxon>Viridiplantae</taxon>
        <taxon>Streptophyta</taxon>
        <taxon>Embryophyta</taxon>
        <taxon>Bryophyta</taxon>
        <taxon>Sphagnophytina</taxon>
        <taxon>Sphagnopsida</taxon>
        <taxon>Sphagnales</taxon>
        <taxon>Sphagnaceae</taxon>
        <taxon>Sphagnum</taxon>
    </lineage>
</organism>
<keyword evidence="3" id="KW-1185">Reference proteome</keyword>